<dbReference type="Pfam" id="PF03466">
    <property type="entry name" value="LysR_substrate"/>
    <property type="match status" value="1"/>
</dbReference>
<evidence type="ECO:0000256" key="3">
    <source>
        <dbReference type="ARBA" id="ARBA00023125"/>
    </source>
</evidence>
<feature type="domain" description="HTH lysR-type" evidence="6">
    <location>
        <begin position="14"/>
        <end position="66"/>
    </location>
</feature>
<gene>
    <name evidence="7" type="ORF">ACFQPB_13305</name>
</gene>
<dbReference type="RefSeq" id="WP_382224050.1">
    <property type="nucleotide sequence ID" value="NZ_JBHTCA010000009.1"/>
</dbReference>
<comment type="similarity">
    <text evidence="1">Belongs to the LysR transcriptional regulatory family.</text>
</comment>
<feature type="signal peptide" evidence="5">
    <location>
        <begin position="1"/>
        <end position="21"/>
    </location>
</feature>
<sequence>MPNVPQLVNQLKPLRALCAVAATGSTVAAAGALHLSQSSVVRAIQALELNVGGALFERSGRGMVPTPMGQALALRAARGLTHLAQPDAPLPRNQTPDALAWTGSRLAAGLGARHMSVLLSLAQTNMETASALALGISQSAVHQTLAQLEHMAGAPLFVRARKGLRLTEAGEATLQAFKLARAELQQAGDELAARRGVVQGRLVIGTLPFSTGHLLSLAVDLVLQTHPGLAITIVDGTYDALLYQLRQVDVDLIVGALRPALPGADLQQETLFLDRLAVVARAAHPLVHRPRLGWKDLREAAWIMPMPNTPAQVAFEQALKVAGIPIPVDALRVNSALMMQALLARSDRLALMSPRHLQDEIRAGLLAELSVPVRHEPRMIGLVRRADYLPTPGAQALLDALRRVARQIADGGEPSWWNKQNA</sequence>
<evidence type="ECO:0000313" key="8">
    <source>
        <dbReference type="Proteomes" id="UP001596501"/>
    </source>
</evidence>
<keyword evidence="8" id="KW-1185">Reference proteome</keyword>
<reference evidence="8" key="1">
    <citation type="journal article" date="2019" name="Int. J. Syst. Evol. Microbiol.">
        <title>The Global Catalogue of Microorganisms (GCM) 10K type strain sequencing project: providing services to taxonomists for standard genome sequencing and annotation.</title>
        <authorList>
            <consortium name="The Broad Institute Genomics Platform"/>
            <consortium name="The Broad Institute Genome Sequencing Center for Infectious Disease"/>
            <person name="Wu L."/>
            <person name="Ma J."/>
        </authorList>
    </citation>
    <scope>NUCLEOTIDE SEQUENCE [LARGE SCALE GENOMIC DNA]</scope>
    <source>
        <strain evidence="8">CGMCC 1.12371</strain>
    </source>
</reference>
<dbReference type="InterPro" id="IPR036390">
    <property type="entry name" value="WH_DNA-bd_sf"/>
</dbReference>
<protein>
    <submittedName>
        <fullName evidence="7">LysR family transcriptional regulator</fullName>
    </submittedName>
</protein>
<evidence type="ECO:0000259" key="6">
    <source>
        <dbReference type="PROSITE" id="PS50931"/>
    </source>
</evidence>
<dbReference type="PANTHER" id="PTHR30126">
    <property type="entry name" value="HTH-TYPE TRANSCRIPTIONAL REGULATOR"/>
    <property type="match status" value="1"/>
</dbReference>
<keyword evidence="4" id="KW-0804">Transcription</keyword>
<keyword evidence="2" id="KW-0805">Transcription regulation</keyword>
<dbReference type="SUPFAM" id="SSF53850">
    <property type="entry name" value="Periplasmic binding protein-like II"/>
    <property type="match status" value="1"/>
</dbReference>
<dbReference type="Proteomes" id="UP001596501">
    <property type="component" value="Unassembled WGS sequence"/>
</dbReference>
<evidence type="ECO:0000256" key="1">
    <source>
        <dbReference type="ARBA" id="ARBA00009437"/>
    </source>
</evidence>
<dbReference type="PANTHER" id="PTHR30126:SF40">
    <property type="entry name" value="HTH-TYPE TRANSCRIPTIONAL REGULATOR GLTR"/>
    <property type="match status" value="1"/>
</dbReference>
<name>A0ABW2QKA2_9BURK</name>
<dbReference type="Gene3D" id="1.10.10.10">
    <property type="entry name" value="Winged helix-like DNA-binding domain superfamily/Winged helix DNA-binding domain"/>
    <property type="match status" value="2"/>
</dbReference>
<evidence type="ECO:0000256" key="5">
    <source>
        <dbReference type="SAM" id="SignalP"/>
    </source>
</evidence>
<feature type="chain" id="PRO_5045497043" evidence="5">
    <location>
        <begin position="22"/>
        <end position="422"/>
    </location>
</feature>
<dbReference type="InterPro" id="IPR036388">
    <property type="entry name" value="WH-like_DNA-bd_sf"/>
</dbReference>
<keyword evidence="3" id="KW-0238">DNA-binding</keyword>
<comment type="caution">
    <text evidence="7">The sequence shown here is derived from an EMBL/GenBank/DDBJ whole genome shotgun (WGS) entry which is preliminary data.</text>
</comment>
<evidence type="ECO:0000256" key="2">
    <source>
        <dbReference type="ARBA" id="ARBA00023015"/>
    </source>
</evidence>
<accession>A0ABW2QKA2</accession>
<dbReference type="SUPFAM" id="SSF46785">
    <property type="entry name" value="Winged helix' DNA-binding domain"/>
    <property type="match status" value="2"/>
</dbReference>
<dbReference type="Pfam" id="PF00126">
    <property type="entry name" value="HTH_1"/>
    <property type="match status" value="2"/>
</dbReference>
<organism evidence="7 8">
    <name type="scientific">Hydrogenophaga atypica</name>
    <dbReference type="NCBI Taxonomy" id="249409"/>
    <lineage>
        <taxon>Bacteria</taxon>
        <taxon>Pseudomonadati</taxon>
        <taxon>Pseudomonadota</taxon>
        <taxon>Betaproteobacteria</taxon>
        <taxon>Burkholderiales</taxon>
        <taxon>Comamonadaceae</taxon>
        <taxon>Hydrogenophaga</taxon>
    </lineage>
</organism>
<evidence type="ECO:0000313" key="7">
    <source>
        <dbReference type="EMBL" id="MFC7409841.1"/>
    </source>
</evidence>
<keyword evidence="5" id="KW-0732">Signal</keyword>
<dbReference type="Gene3D" id="3.40.190.290">
    <property type="match status" value="1"/>
</dbReference>
<dbReference type="InterPro" id="IPR000847">
    <property type="entry name" value="LysR_HTH_N"/>
</dbReference>
<proteinExistence type="inferred from homology"/>
<evidence type="ECO:0000256" key="4">
    <source>
        <dbReference type="ARBA" id="ARBA00023163"/>
    </source>
</evidence>
<dbReference type="EMBL" id="JBHTCA010000009">
    <property type="protein sequence ID" value="MFC7409841.1"/>
    <property type="molecule type" value="Genomic_DNA"/>
</dbReference>
<feature type="domain" description="HTH lysR-type" evidence="6">
    <location>
        <begin position="110"/>
        <end position="167"/>
    </location>
</feature>
<dbReference type="InterPro" id="IPR005119">
    <property type="entry name" value="LysR_subst-bd"/>
</dbReference>
<dbReference type="PROSITE" id="PS50931">
    <property type="entry name" value="HTH_LYSR"/>
    <property type="match status" value="2"/>
</dbReference>